<dbReference type="AlphaFoldDB" id="X7YU79"/>
<evidence type="ECO:0000313" key="1">
    <source>
        <dbReference type="EMBL" id="EUA10296.1"/>
    </source>
</evidence>
<dbReference type="EMBL" id="JAOA01000012">
    <property type="protein sequence ID" value="EUA10296.1"/>
    <property type="molecule type" value="Genomic_DNA"/>
</dbReference>
<name>X7YU79_MYCKA</name>
<dbReference type="Proteomes" id="UP000020561">
    <property type="component" value="Unassembled WGS sequence"/>
</dbReference>
<proteinExistence type="predicted"/>
<protein>
    <submittedName>
        <fullName evidence="1">Uncharacterized protein</fullName>
    </submittedName>
</protein>
<dbReference type="PATRIC" id="fig|1299326.3.peg.5461"/>
<gene>
    <name evidence="1" type="ORF">I545_5672</name>
</gene>
<comment type="caution">
    <text evidence="1">The sequence shown here is derived from an EMBL/GenBank/DDBJ whole genome shotgun (WGS) entry which is preliminary data.</text>
</comment>
<evidence type="ECO:0000313" key="2">
    <source>
        <dbReference type="Proteomes" id="UP000020561"/>
    </source>
</evidence>
<organism evidence="1 2">
    <name type="scientific">Mycobacterium kansasii 662</name>
    <dbReference type="NCBI Taxonomy" id="1299326"/>
    <lineage>
        <taxon>Bacteria</taxon>
        <taxon>Bacillati</taxon>
        <taxon>Actinomycetota</taxon>
        <taxon>Actinomycetes</taxon>
        <taxon>Mycobacteriales</taxon>
        <taxon>Mycobacteriaceae</taxon>
        <taxon>Mycobacterium</taxon>
    </lineage>
</organism>
<sequence>MTSARTTHHKPRPVPGPPAGIGPAVCGDVACCMPSSMRQIAAWPPLQMRGCGQIHALSSGYAAAGSFPLPAPSGYNSPSAEVPGSCREGCRARTWHRAISTLTGPRRPTSRPTMSIRLHRIRRRGRPGPRAASGWWRRS</sequence>
<accession>X7YU79</accession>
<reference evidence="1 2" key="1">
    <citation type="submission" date="2013-12" db="EMBL/GenBank/DDBJ databases">
        <authorList>
            <person name="Brown-Elliot B."/>
            <person name="Wallace R."/>
            <person name="Lenaerts A."/>
            <person name="Ordway D."/>
            <person name="DeGroote M.A."/>
            <person name="Parker T."/>
            <person name="Sizemore C."/>
            <person name="Tallon L.J."/>
            <person name="Sadzewicz L.K."/>
            <person name="Sengamalay N."/>
            <person name="Fraser C.M."/>
            <person name="Hine E."/>
            <person name="Shefchek K.A."/>
            <person name="Das S.P."/>
            <person name="Tettelin H."/>
        </authorList>
    </citation>
    <scope>NUCLEOTIDE SEQUENCE [LARGE SCALE GENOMIC DNA]</scope>
    <source>
        <strain evidence="1 2">662</strain>
    </source>
</reference>